<dbReference type="InterPro" id="IPR023346">
    <property type="entry name" value="Lysozyme-like_dom_sf"/>
</dbReference>
<dbReference type="Pfam" id="PF01464">
    <property type="entry name" value="SLT"/>
    <property type="match status" value="1"/>
</dbReference>
<accession>A0A8S5R5K3</accession>
<evidence type="ECO:0000313" key="4">
    <source>
        <dbReference type="EMBL" id="DAE26361.1"/>
    </source>
</evidence>
<evidence type="ECO:0000256" key="1">
    <source>
        <dbReference type="SAM" id="MobiDB-lite"/>
    </source>
</evidence>
<feature type="transmembrane region" description="Helical" evidence="2">
    <location>
        <begin position="23"/>
        <end position="42"/>
    </location>
</feature>
<reference evidence="4" key="1">
    <citation type="journal article" date="2021" name="Proc. Natl. Acad. Sci. U.S.A.">
        <title>A Catalog of Tens of Thousands of Viruses from Human Metagenomes Reveals Hidden Associations with Chronic Diseases.</title>
        <authorList>
            <person name="Tisza M.J."/>
            <person name="Buck C.B."/>
        </authorList>
    </citation>
    <scope>NUCLEOTIDE SEQUENCE</scope>
    <source>
        <strain evidence="4">CtQ6D10</strain>
    </source>
</reference>
<dbReference type="SUPFAM" id="SSF53955">
    <property type="entry name" value="Lysozyme-like"/>
    <property type="match status" value="1"/>
</dbReference>
<dbReference type="Gene3D" id="1.10.530.10">
    <property type="match status" value="1"/>
</dbReference>
<sequence>MTTCEYGQRAPGHRARRKRRPNYGPVIVLALVCAGIFAAGFFTGRHTSQAAMTLPEPVLESTTPTPEATETQTATPAPTEEPVLWRDDIVTDGNLLAYDLQETMQACCEEYGVPYALALAVADVESRFDPDATSGTNDYGLMQINQVNHGWFLEQGIDPMTYTGNIEAGVMLLGDYLTAYGEPELAVMAYNCGPSGAQSLWTSGTYSTEHSRKVMARFEYWTSILEG</sequence>
<keyword evidence="2" id="KW-0812">Transmembrane</keyword>
<protein>
    <submittedName>
        <fullName evidence="4">Transglycosylase SLT domain</fullName>
    </submittedName>
</protein>
<feature type="domain" description="Transglycosylase SLT" evidence="3">
    <location>
        <begin position="108"/>
        <end position="196"/>
    </location>
</feature>
<feature type="compositionally biased region" description="Low complexity" evidence="1">
    <location>
        <begin position="60"/>
        <end position="81"/>
    </location>
</feature>
<keyword evidence="2" id="KW-0472">Membrane</keyword>
<proteinExistence type="predicted"/>
<evidence type="ECO:0000256" key="2">
    <source>
        <dbReference type="SAM" id="Phobius"/>
    </source>
</evidence>
<name>A0A8S5R5K3_9CAUD</name>
<feature type="region of interest" description="Disordered" evidence="1">
    <location>
        <begin position="58"/>
        <end position="81"/>
    </location>
</feature>
<evidence type="ECO:0000259" key="3">
    <source>
        <dbReference type="Pfam" id="PF01464"/>
    </source>
</evidence>
<dbReference type="EMBL" id="BK015816">
    <property type="protein sequence ID" value="DAE26361.1"/>
    <property type="molecule type" value="Genomic_DNA"/>
</dbReference>
<keyword evidence="2" id="KW-1133">Transmembrane helix</keyword>
<dbReference type="InterPro" id="IPR008258">
    <property type="entry name" value="Transglycosylase_SLT_dom_1"/>
</dbReference>
<organism evidence="4">
    <name type="scientific">Myoviridae sp. ctQ6D10</name>
    <dbReference type="NCBI Taxonomy" id="2827288"/>
    <lineage>
        <taxon>Viruses</taxon>
        <taxon>Duplodnaviria</taxon>
        <taxon>Heunggongvirae</taxon>
        <taxon>Uroviricota</taxon>
        <taxon>Caudoviricetes</taxon>
    </lineage>
</organism>